<dbReference type="Proteomes" id="UP000216840">
    <property type="component" value="Unassembled WGS sequence"/>
</dbReference>
<accession>A0A265UZ13</accession>
<organism evidence="2 3">
    <name type="scientific">Winogradskyella aurantia</name>
    <dbReference type="NCBI Taxonomy" id="1915063"/>
    <lineage>
        <taxon>Bacteria</taxon>
        <taxon>Pseudomonadati</taxon>
        <taxon>Bacteroidota</taxon>
        <taxon>Flavobacteriia</taxon>
        <taxon>Flavobacteriales</taxon>
        <taxon>Flavobacteriaceae</taxon>
        <taxon>Winogradskyella</taxon>
    </lineage>
</organism>
<sequence length="266" mass="29892">MYKLLIIAILFLVSCKPKEEIKNDFISFDGTKIAYSDHGNGKTVLLIHGFIVDGNYNWGKSELKKQLINQGYRVIVPDLRGNGNSDKPVDENAYKNNAEIKDLMALIDHLQTDEYMAIGYSRGAIVLANLVTKDKRITKAVFGGMGIGFTNPNWHRRIEFGNVFSGRTEPNEMTRGAVDFAKNLDVNFKIMGYLQDYQPETTVTELNNIEIETLIICGDEDLDNGNPKELQEQLPNSKLSLVSGDHMSTPFSMAFAESIIEFLNEK</sequence>
<name>A0A265UZ13_9FLAO</name>
<dbReference type="Pfam" id="PF00561">
    <property type="entry name" value="Abhydrolase_1"/>
    <property type="match status" value="1"/>
</dbReference>
<dbReference type="AlphaFoldDB" id="A0A265UZ13"/>
<keyword evidence="3" id="KW-1185">Reference proteome</keyword>
<evidence type="ECO:0000313" key="2">
    <source>
        <dbReference type="EMBL" id="OZV70540.1"/>
    </source>
</evidence>
<dbReference type="SUPFAM" id="SSF53474">
    <property type="entry name" value="alpha/beta-Hydrolases"/>
    <property type="match status" value="1"/>
</dbReference>
<dbReference type="Gene3D" id="3.40.50.1820">
    <property type="entry name" value="alpha/beta hydrolase"/>
    <property type="match status" value="1"/>
</dbReference>
<proteinExistence type="predicted"/>
<evidence type="ECO:0000259" key="1">
    <source>
        <dbReference type="Pfam" id="PF00561"/>
    </source>
</evidence>
<protein>
    <recommendedName>
        <fullName evidence="1">AB hydrolase-1 domain-containing protein</fullName>
    </recommendedName>
</protein>
<dbReference type="InterPro" id="IPR029058">
    <property type="entry name" value="AB_hydrolase_fold"/>
</dbReference>
<dbReference type="OrthoDB" id="9780932at2"/>
<gene>
    <name evidence="2" type="ORF">CA834_00025</name>
</gene>
<dbReference type="PROSITE" id="PS51257">
    <property type="entry name" value="PROKAR_LIPOPROTEIN"/>
    <property type="match status" value="1"/>
</dbReference>
<dbReference type="EMBL" id="NGJN01000001">
    <property type="protein sequence ID" value="OZV70540.1"/>
    <property type="molecule type" value="Genomic_DNA"/>
</dbReference>
<evidence type="ECO:0000313" key="3">
    <source>
        <dbReference type="Proteomes" id="UP000216840"/>
    </source>
</evidence>
<dbReference type="InterPro" id="IPR000073">
    <property type="entry name" value="AB_hydrolase_1"/>
</dbReference>
<reference evidence="2 3" key="1">
    <citation type="submission" date="2017-05" db="EMBL/GenBank/DDBJ databases">
        <title>The draft genome sequence of Idiomarina salinarum WNB302.</title>
        <authorList>
            <person name="Sun Y."/>
            <person name="Chen B."/>
            <person name="Du Z."/>
        </authorList>
    </citation>
    <scope>NUCLEOTIDE SEQUENCE [LARGE SCALE GENOMIC DNA]</scope>
    <source>
        <strain evidence="2 3">WNB302</strain>
    </source>
</reference>
<comment type="caution">
    <text evidence="2">The sequence shown here is derived from an EMBL/GenBank/DDBJ whole genome shotgun (WGS) entry which is preliminary data.</text>
</comment>
<feature type="domain" description="AB hydrolase-1" evidence="1">
    <location>
        <begin position="43"/>
        <end position="142"/>
    </location>
</feature>
<dbReference type="RefSeq" id="WP_094966617.1">
    <property type="nucleotide sequence ID" value="NZ_NGJN01000001.1"/>
</dbReference>
<dbReference type="PANTHER" id="PTHR43329">
    <property type="entry name" value="EPOXIDE HYDROLASE"/>
    <property type="match status" value="1"/>
</dbReference>